<reference evidence="4" key="1">
    <citation type="submission" date="2021-07" db="EMBL/GenBank/DDBJ databases">
        <title>Genome Resource of American Ginseng Black Spot Pathogen Alternaria panax.</title>
        <authorList>
            <person name="Qiu C."/>
            <person name="Wang W."/>
            <person name="Liu Z."/>
        </authorList>
    </citation>
    <scope>NUCLEOTIDE SEQUENCE</scope>
    <source>
        <strain evidence="4">BNCC115425</strain>
    </source>
</reference>
<keyword evidence="1" id="KW-0175">Coiled coil</keyword>
<protein>
    <recommendedName>
        <fullName evidence="3">DUF6604 domain-containing protein</fullName>
    </recommendedName>
</protein>
<feature type="coiled-coil region" evidence="1">
    <location>
        <begin position="242"/>
        <end position="270"/>
    </location>
</feature>
<comment type="caution">
    <text evidence="4">The sequence shown here is derived from an EMBL/GenBank/DDBJ whole genome shotgun (WGS) entry which is preliminary data.</text>
</comment>
<dbReference type="PANTHER" id="PTHR38795:SF1">
    <property type="entry name" value="DUF6604 DOMAIN-CONTAINING PROTEIN"/>
    <property type="match status" value="1"/>
</dbReference>
<accession>A0AAD4IHB3</accession>
<dbReference type="PANTHER" id="PTHR38795">
    <property type="entry name" value="DUF6604 DOMAIN-CONTAINING PROTEIN"/>
    <property type="match status" value="1"/>
</dbReference>
<feature type="region of interest" description="Disordered" evidence="2">
    <location>
        <begin position="45"/>
        <end position="74"/>
    </location>
</feature>
<keyword evidence="5" id="KW-1185">Reference proteome</keyword>
<proteinExistence type="predicted"/>
<dbReference type="InterPro" id="IPR046539">
    <property type="entry name" value="DUF6604"/>
</dbReference>
<dbReference type="AlphaFoldDB" id="A0AAD4IHB3"/>
<feature type="domain" description="DUF6604" evidence="3">
    <location>
        <begin position="12"/>
        <end position="328"/>
    </location>
</feature>
<evidence type="ECO:0000259" key="3">
    <source>
        <dbReference type="Pfam" id="PF20253"/>
    </source>
</evidence>
<name>A0AAD4IHB3_9PLEO</name>
<evidence type="ECO:0000313" key="5">
    <source>
        <dbReference type="Proteomes" id="UP001199106"/>
    </source>
</evidence>
<evidence type="ECO:0000256" key="1">
    <source>
        <dbReference type="SAM" id="Coils"/>
    </source>
</evidence>
<dbReference type="Proteomes" id="UP001199106">
    <property type="component" value="Unassembled WGS sequence"/>
</dbReference>
<organism evidence="4 5">
    <name type="scientific">Alternaria panax</name>
    <dbReference type="NCBI Taxonomy" id="48097"/>
    <lineage>
        <taxon>Eukaryota</taxon>
        <taxon>Fungi</taxon>
        <taxon>Dikarya</taxon>
        <taxon>Ascomycota</taxon>
        <taxon>Pezizomycotina</taxon>
        <taxon>Dothideomycetes</taxon>
        <taxon>Pleosporomycetidae</taxon>
        <taxon>Pleosporales</taxon>
        <taxon>Pleosporineae</taxon>
        <taxon>Pleosporaceae</taxon>
        <taxon>Alternaria</taxon>
        <taxon>Alternaria sect. Panax</taxon>
    </lineage>
</organism>
<feature type="region of interest" description="Disordered" evidence="2">
    <location>
        <begin position="194"/>
        <end position="224"/>
    </location>
</feature>
<evidence type="ECO:0000313" key="4">
    <source>
        <dbReference type="EMBL" id="KAG9194832.1"/>
    </source>
</evidence>
<dbReference type="EMBL" id="JAANER010000002">
    <property type="protein sequence ID" value="KAG9194832.1"/>
    <property type="molecule type" value="Genomic_DNA"/>
</dbReference>
<sequence length="871" mass="100535">MTTVSVAGSYEQYKLDTSRFIFWLVVTARDRKHRIDDPAILKNITQQQPSKRLKGKERKQAKEAAASGGASSTAASTASKDKYSISTETILKLATHIAEKDMTSTMPKFVWYSYKRAVRTRQAYANRYAQEELSERASNDTHIYFLWLLKHCHEILEKKIKVLSVARPTTAKPADLRYSIVTPPMTTITLHPAPASAQEVDNTSRDTVADETAAAEAEREAEGHELDELARKFEVDLVTENKKEVEAKSKEELETKRREELETKAREELALRKSCLADDMRNAIIQLECHWEDTYKHIDSEDYLDEVRTTLMTEAAFDLIRHKEEVLVEEVNGKGFPAFDPSLRTDEFFGKTARSLERIEAERRKSGPGYLFLAPRLSAHDVSAQLHSDENHEFLVHYLHESGLEHEVRKRHEKGFRMPLLNGSFDTPSRMYGSLGTWEKVSMATTFAAELAIRIRSKDKAHSLKQYTPMLTRAAKEELQFTSWQSRKIKFDKNNWQVTEAARTHRSFIIGRPFSPIRYAEMRLLKSTHPLYGLQHDYPKPTFRTKEARDELMGRLENEGIEDNAGNTLMRQTFAAHYILPPKDGDFLRMTIPTLRAKLSLAQLLLREEVGLGFANASPQIFALCHLYNSLLQRGLITGVWPEIELMMKWHLQKIFLNEVPTKPDEFYPRLLLATGYSSKLIKKVRNLKESPDRYIDFGKSTNKTSEMEPLPMTKVLRDYIHERKRGLQVWHLMSNEMNKHSGKSFWGQDTNNLDIFSFIKDLRKSEQLLQLLPRLEFDYISLTLQCNEICHKIDVEQEKLPWNRTAHDEAHWKSPTDYGFSIVSTLLGDLDRIFLLKERGRRQDHDIADTTPIVDVAVRVMQEFLDGLNN</sequence>
<feature type="compositionally biased region" description="Low complexity" evidence="2">
    <location>
        <begin position="64"/>
        <end position="74"/>
    </location>
</feature>
<gene>
    <name evidence="4" type="ORF">G6011_04867</name>
</gene>
<dbReference type="Pfam" id="PF20253">
    <property type="entry name" value="DUF6604"/>
    <property type="match status" value="1"/>
</dbReference>
<evidence type="ECO:0000256" key="2">
    <source>
        <dbReference type="SAM" id="MobiDB-lite"/>
    </source>
</evidence>